<name>A0A1B8GLX5_9PEZI</name>
<feature type="compositionally biased region" description="Acidic residues" evidence="1">
    <location>
        <begin position="145"/>
        <end position="164"/>
    </location>
</feature>
<evidence type="ECO:0000256" key="1">
    <source>
        <dbReference type="SAM" id="MobiDB-lite"/>
    </source>
</evidence>
<protein>
    <submittedName>
        <fullName evidence="2">Uncharacterized protein</fullName>
    </submittedName>
</protein>
<dbReference type="GeneID" id="28837467"/>
<dbReference type="RefSeq" id="XP_018130560.1">
    <property type="nucleotide sequence ID" value="XM_018273558.2"/>
</dbReference>
<reference evidence="2 3" key="1">
    <citation type="submission" date="2016-03" db="EMBL/GenBank/DDBJ databases">
        <title>Comparative genomics of Pseudogymnoascus destructans, the fungus causing white-nose syndrome of bats.</title>
        <authorList>
            <person name="Palmer J.M."/>
            <person name="Drees K.P."/>
            <person name="Foster J.T."/>
            <person name="Lindner D.L."/>
        </authorList>
    </citation>
    <scope>NUCLEOTIDE SEQUENCE [LARGE SCALE GENOMIC DNA]</scope>
    <source>
        <strain evidence="2 3">UAMH 10579</strain>
    </source>
</reference>
<evidence type="ECO:0000313" key="2">
    <source>
        <dbReference type="EMBL" id="OBT96827.1"/>
    </source>
</evidence>
<proteinExistence type="predicted"/>
<dbReference type="AlphaFoldDB" id="A0A1B8GLX5"/>
<keyword evidence="3" id="KW-1185">Reference proteome</keyword>
<dbReference type="EMBL" id="KV460226">
    <property type="protein sequence ID" value="OBT96827.1"/>
    <property type="molecule type" value="Genomic_DNA"/>
</dbReference>
<dbReference type="Proteomes" id="UP000091956">
    <property type="component" value="Unassembled WGS sequence"/>
</dbReference>
<feature type="region of interest" description="Disordered" evidence="1">
    <location>
        <begin position="128"/>
        <end position="190"/>
    </location>
</feature>
<gene>
    <name evidence="2" type="ORF">VE01_04081</name>
</gene>
<accession>A0A1B8GLX5</accession>
<sequence>MKKLEHCALAEIIFSRMAQSYTSRGGGFNGAIAGASIQGAHALTGVAWEEIAGVAPDWVLSNHYTSDAAKVRAVVQDHHARISCAQAVAPHQAIYGRIQGMLSAEESASMDACADAARSVAYSQLAAGDYSQGSEDGTTPADRADETEDDMEDGTVQEDDDEIESYGLAPMMDLGSPDYERDVDPIIDSSDPIVPALRRARLP</sequence>
<organism evidence="2 3">
    <name type="scientific">Pseudogymnoascus verrucosus</name>
    <dbReference type="NCBI Taxonomy" id="342668"/>
    <lineage>
        <taxon>Eukaryota</taxon>
        <taxon>Fungi</taxon>
        <taxon>Dikarya</taxon>
        <taxon>Ascomycota</taxon>
        <taxon>Pezizomycotina</taxon>
        <taxon>Leotiomycetes</taxon>
        <taxon>Thelebolales</taxon>
        <taxon>Thelebolaceae</taxon>
        <taxon>Pseudogymnoascus</taxon>
    </lineage>
</organism>
<reference evidence="3" key="2">
    <citation type="journal article" date="2018" name="Nat. Commun.">
        <title>Extreme sensitivity to ultraviolet light in the fungal pathogen causing white-nose syndrome of bats.</title>
        <authorList>
            <person name="Palmer J.M."/>
            <person name="Drees K.P."/>
            <person name="Foster J.T."/>
            <person name="Lindner D.L."/>
        </authorList>
    </citation>
    <scope>NUCLEOTIDE SEQUENCE [LARGE SCALE GENOMIC DNA]</scope>
    <source>
        <strain evidence="3">UAMH 10579</strain>
    </source>
</reference>
<evidence type="ECO:0000313" key="3">
    <source>
        <dbReference type="Proteomes" id="UP000091956"/>
    </source>
</evidence>